<feature type="transmembrane region" description="Helical" evidence="2">
    <location>
        <begin position="326"/>
        <end position="354"/>
    </location>
</feature>
<proteinExistence type="inferred from homology"/>
<dbReference type="InterPro" id="IPR036259">
    <property type="entry name" value="MFS_trans_sf"/>
</dbReference>
<dbReference type="InterPro" id="IPR039672">
    <property type="entry name" value="MFS_2"/>
</dbReference>
<dbReference type="Proteomes" id="UP001368270">
    <property type="component" value="Unassembled WGS sequence"/>
</dbReference>
<feature type="transmembrane region" description="Helical" evidence="2">
    <location>
        <begin position="173"/>
        <end position="190"/>
    </location>
</feature>
<dbReference type="SUPFAM" id="SSF103473">
    <property type="entry name" value="MFS general substrate transporter"/>
    <property type="match status" value="1"/>
</dbReference>
<feature type="transmembrane region" description="Helical" evidence="2">
    <location>
        <begin position="302"/>
        <end position="320"/>
    </location>
</feature>
<evidence type="ECO:0000256" key="1">
    <source>
        <dbReference type="ARBA" id="ARBA00009617"/>
    </source>
</evidence>
<feature type="transmembrane region" description="Helical" evidence="2">
    <location>
        <begin position="272"/>
        <end position="290"/>
    </location>
</feature>
<dbReference type="EMBL" id="JBBGAZ010000002">
    <property type="protein sequence ID" value="MEJ5217804.1"/>
    <property type="molecule type" value="Genomic_DNA"/>
</dbReference>
<protein>
    <submittedName>
        <fullName evidence="3">MFS transporter</fullName>
    </submittedName>
</protein>
<feature type="transmembrane region" description="Helical" evidence="2">
    <location>
        <begin position="237"/>
        <end position="260"/>
    </location>
</feature>
<evidence type="ECO:0000313" key="3">
    <source>
        <dbReference type="EMBL" id="MEJ5217804.1"/>
    </source>
</evidence>
<feature type="transmembrane region" description="Helical" evidence="2">
    <location>
        <begin position="39"/>
        <end position="58"/>
    </location>
</feature>
<organism evidence="3 4">
    <name type="scientific">Cognatishimia coralii</name>
    <dbReference type="NCBI Taxonomy" id="3083254"/>
    <lineage>
        <taxon>Bacteria</taxon>
        <taxon>Pseudomonadati</taxon>
        <taxon>Pseudomonadota</taxon>
        <taxon>Alphaproteobacteria</taxon>
        <taxon>Rhodobacterales</taxon>
        <taxon>Paracoccaceae</taxon>
        <taxon>Cognatishimia</taxon>
    </lineage>
</organism>
<evidence type="ECO:0000256" key="2">
    <source>
        <dbReference type="SAM" id="Phobius"/>
    </source>
</evidence>
<feature type="transmembrane region" description="Helical" evidence="2">
    <location>
        <begin position="130"/>
        <end position="152"/>
    </location>
</feature>
<feature type="transmembrane region" description="Helical" evidence="2">
    <location>
        <begin position="64"/>
        <end position="83"/>
    </location>
</feature>
<sequence>MPPDPSKYSRTVSGYLVVAGQPFSRRIPPTARPMMRAPAIGLFAMGLAAAGLPLYIHLPRYAEVDLGLSLATVGAILLGLRILDFVQDPVLGWMVDRYPNRKRSFVALAVTGLALGFLCLFSVAPPIAPIPWLILVLALVFTSFSLASILFYGQTRALSDGDAPQAMISVAKWREGGSLLGIILAASLPICLGYVGFGIALMGLIFVAGLFSRPLWTTSVQVEEKLNFKALIASGGGNLLLLTCVNTLPVAITSTLFVFFVEDRLMLPDAAGPFLIVFFLAAALSIPVWTKAAARIGPRLTLVAAMSLAIASFGWAATLTGGEATAFAIICIGSGFAAGADMLILPALFSSVLARADLQAGQAFGFWSFANKITLALAAGVVLPILDRQGFQSATENSAEALASLTLLYALIPCGLKILAILITLTLPKKTFQS</sequence>
<evidence type="ECO:0000313" key="4">
    <source>
        <dbReference type="Proteomes" id="UP001368270"/>
    </source>
</evidence>
<dbReference type="Pfam" id="PF13347">
    <property type="entry name" value="MFS_2"/>
    <property type="match status" value="1"/>
</dbReference>
<feature type="transmembrane region" description="Helical" evidence="2">
    <location>
        <begin position="104"/>
        <end position="124"/>
    </location>
</feature>
<feature type="transmembrane region" description="Helical" evidence="2">
    <location>
        <begin position="406"/>
        <end position="427"/>
    </location>
</feature>
<gene>
    <name evidence="3" type="ORF">WG622_06100</name>
</gene>
<comment type="similarity">
    <text evidence="1">Belongs to the sodium:galactoside symporter (TC 2.A.2) family.</text>
</comment>
<keyword evidence="2" id="KW-0812">Transmembrane</keyword>
<reference evidence="3 4" key="1">
    <citation type="submission" date="2024-03" db="EMBL/GenBank/DDBJ databases">
        <title>Cognatishimia coralii sp. nov., a marine bacterium isolated from coral surrounding seawater.</title>
        <authorList>
            <person name="Liu X."/>
            <person name="Liu S."/>
            <person name="Sun H."/>
            <person name="Zhang Y."/>
        </authorList>
    </citation>
    <scope>NUCLEOTIDE SEQUENCE [LARGE SCALE GENOMIC DNA]</scope>
    <source>
        <strain evidence="3 4">D5M38</strain>
    </source>
</reference>
<dbReference type="PANTHER" id="PTHR11328">
    <property type="entry name" value="MAJOR FACILITATOR SUPERFAMILY DOMAIN-CONTAINING PROTEIN"/>
    <property type="match status" value="1"/>
</dbReference>
<dbReference type="RefSeq" id="WP_339403004.1">
    <property type="nucleotide sequence ID" value="NZ_JBBGAZ010000002.1"/>
</dbReference>
<name>A0ABU8QEF1_9RHOB</name>
<accession>A0ABU8QEF1</accession>
<keyword evidence="2" id="KW-1133">Transmembrane helix</keyword>
<dbReference type="PANTHER" id="PTHR11328:SF28">
    <property type="entry name" value="MAJOR FACILITATOR SUPERFAMILY DOMAIN-CONTAINING PROTEIN 12"/>
    <property type="match status" value="1"/>
</dbReference>
<feature type="transmembrane region" description="Helical" evidence="2">
    <location>
        <begin position="366"/>
        <end position="386"/>
    </location>
</feature>
<dbReference type="Gene3D" id="1.20.1250.20">
    <property type="entry name" value="MFS general substrate transporter like domains"/>
    <property type="match status" value="2"/>
</dbReference>
<comment type="caution">
    <text evidence="3">The sequence shown here is derived from an EMBL/GenBank/DDBJ whole genome shotgun (WGS) entry which is preliminary data.</text>
</comment>
<keyword evidence="4" id="KW-1185">Reference proteome</keyword>
<keyword evidence="2" id="KW-0472">Membrane</keyword>